<keyword evidence="3" id="KW-1185">Reference proteome</keyword>
<evidence type="ECO:0000313" key="3">
    <source>
        <dbReference type="Proteomes" id="UP000597877"/>
    </source>
</evidence>
<keyword evidence="1" id="KW-0238">DNA-binding</keyword>
<dbReference type="NCBIfam" id="TIGR00738">
    <property type="entry name" value="rrf2_super"/>
    <property type="match status" value="1"/>
</dbReference>
<accession>A0ABR7F0X5</accession>
<name>A0ABR7F0X5_9FIRM</name>
<dbReference type="Gene3D" id="1.10.10.10">
    <property type="entry name" value="Winged helix-like DNA-binding domain superfamily/Winged helix DNA-binding domain"/>
    <property type="match status" value="1"/>
</dbReference>
<dbReference type="SUPFAM" id="SSF46785">
    <property type="entry name" value="Winged helix' DNA-binding domain"/>
    <property type="match status" value="1"/>
</dbReference>
<dbReference type="PROSITE" id="PS51197">
    <property type="entry name" value="HTH_RRF2_2"/>
    <property type="match status" value="1"/>
</dbReference>
<organism evidence="2 3">
    <name type="scientific">Eubacterium segne</name>
    <dbReference type="NCBI Taxonomy" id="2763045"/>
    <lineage>
        <taxon>Bacteria</taxon>
        <taxon>Bacillati</taxon>
        <taxon>Bacillota</taxon>
        <taxon>Clostridia</taxon>
        <taxon>Eubacteriales</taxon>
        <taxon>Eubacteriaceae</taxon>
        <taxon>Eubacterium</taxon>
    </lineage>
</organism>
<dbReference type="Pfam" id="PF02082">
    <property type="entry name" value="Rrf2"/>
    <property type="match status" value="1"/>
</dbReference>
<dbReference type="PANTHER" id="PTHR33221">
    <property type="entry name" value="WINGED HELIX-TURN-HELIX TRANSCRIPTIONAL REGULATOR, RRF2 FAMILY"/>
    <property type="match status" value="1"/>
</dbReference>
<dbReference type="Proteomes" id="UP000597877">
    <property type="component" value="Unassembled WGS sequence"/>
</dbReference>
<dbReference type="EMBL" id="JACOOZ010000001">
    <property type="protein sequence ID" value="MBC5666475.1"/>
    <property type="molecule type" value="Genomic_DNA"/>
</dbReference>
<evidence type="ECO:0000256" key="1">
    <source>
        <dbReference type="ARBA" id="ARBA00023125"/>
    </source>
</evidence>
<dbReference type="InterPro" id="IPR000944">
    <property type="entry name" value="Tscrpt_reg_Rrf2"/>
</dbReference>
<proteinExistence type="predicted"/>
<dbReference type="PANTHER" id="PTHR33221:SF5">
    <property type="entry name" value="HTH-TYPE TRANSCRIPTIONAL REGULATOR ISCR"/>
    <property type="match status" value="1"/>
</dbReference>
<gene>
    <name evidence="2" type="ORF">H8S00_00470</name>
</gene>
<dbReference type="InterPro" id="IPR030489">
    <property type="entry name" value="TR_Rrf2-type_CS"/>
</dbReference>
<sequence length="148" mass="16603">MKLSKKSRYGITALIDLSINSKSGHVSLSSIAERNDISPQYLEQVFAGLRRYGIVKSIKGAQGGYLLNKPAEKIAVGEIIEALDGTYRIEDDVTGNEEEERVADRIIKESVIDIINDQLDNVLLNITLADLEKDYLEYNATDDQMYYI</sequence>
<reference evidence="2 3" key="1">
    <citation type="submission" date="2020-08" db="EMBL/GenBank/DDBJ databases">
        <title>Genome public.</title>
        <authorList>
            <person name="Liu C."/>
            <person name="Sun Q."/>
        </authorList>
    </citation>
    <scope>NUCLEOTIDE SEQUENCE [LARGE SCALE GENOMIC DNA]</scope>
    <source>
        <strain evidence="2 3">BX4</strain>
    </source>
</reference>
<protein>
    <submittedName>
        <fullName evidence="2">Rrf2 family transcriptional regulator</fullName>
    </submittedName>
</protein>
<dbReference type="InterPro" id="IPR036390">
    <property type="entry name" value="WH_DNA-bd_sf"/>
</dbReference>
<dbReference type="PROSITE" id="PS01332">
    <property type="entry name" value="HTH_RRF2_1"/>
    <property type="match status" value="1"/>
</dbReference>
<dbReference type="InterPro" id="IPR036388">
    <property type="entry name" value="WH-like_DNA-bd_sf"/>
</dbReference>
<comment type="caution">
    <text evidence="2">The sequence shown here is derived from an EMBL/GenBank/DDBJ whole genome shotgun (WGS) entry which is preliminary data.</text>
</comment>
<evidence type="ECO:0000313" key="2">
    <source>
        <dbReference type="EMBL" id="MBC5666475.1"/>
    </source>
</evidence>
<dbReference type="RefSeq" id="WP_021953693.1">
    <property type="nucleotide sequence ID" value="NZ_JACOOZ010000001.1"/>
</dbReference>